<evidence type="ECO:0000313" key="2">
    <source>
        <dbReference type="EMBL" id="CAK9074466.1"/>
    </source>
</evidence>
<feature type="transmembrane region" description="Helical" evidence="1">
    <location>
        <begin position="15"/>
        <end position="35"/>
    </location>
</feature>
<dbReference type="EMBL" id="CAXAMM010035557">
    <property type="protein sequence ID" value="CAK9074466.1"/>
    <property type="molecule type" value="Genomic_DNA"/>
</dbReference>
<feature type="transmembrane region" description="Helical" evidence="1">
    <location>
        <begin position="47"/>
        <end position="70"/>
    </location>
</feature>
<reference evidence="2 3" key="1">
    <citation type="submission" date="2024-02" db="EMBL/GenBank/DDBJ databases">
        <authorList>
            <person name="Chen Y."/>
            <person name="Shah S."/>
            <person name="Dougan E. K."/>
            <person name="Thang M."/>
            <person name="Chan C."/>
        </authorList>
    </citation>
    <scope>NUCLEOTIDE SEQUENCE [LARGE SCALE GENOMIC DNA]</scope>
</reference>
<dbReference type="Proteomes" id="UP001642464">
    <property type="component" value="Unassembled WGS sequence"/>
</dbReference>
<keyword evidence="1" id="KW-1133">Transmembrane helix</keyword>
<gene>
    <name evidence="2" type="ORF">SCF082_LOCUS36256</name>
</gene>
<comment type="caution">
    <text evidence="2">The sequence shown here is derived from an EMBL/GenBank/DDBJ whole genome shotgun (WGS) entry which is preliminary data.</text>
</comment>
<organism evidence="2 3">
    <name type="scientific">Durusdinium trenchii</name>
    <dbReference type="NCBI Taxonomy" id="1381693"/>
    <lineage>
        <taxon>Eukaryota</taxon>
        <taxon>Sar</taxon>
        <taxon>Alveolata</taxon>
        <taxon>Dinophyceae</taxon>
        <taxon>Suessiales</taxon>
        <taxon>Symbiodiniaceae</taxon>
        <taxon>Durusdinium</taxon>
    </lineage>
</organism>
<proteinExistence type="predicted"/>
<keyword evidence="1" id="KW-0472">Membrane</keyword>
<keyword evidence="3" id="KW-1185">Reference proteome</keyword>
<evidence type="ECO:0000256" key="1">
    <source>
        <dbReference type="SAM" id="Phobius"/>
    </source>
</evidence>
<accession>A0ABP0PFS2</accession>
<evidence type="ECO:0000313" key="3">
    <source>
        <dbReference type="Proteomes" id="UP001642464"/>
    </source>
</evidence>
<protein>
    <submittedName>
        <fullName evidence="2">Uncharacterized protein</fullName>
    </submittedName>
</protein>
<name>A0ABP0PFS2_9DINO</name>
<sequence>MAAAFMGAHPMRAEVVCWPSCHGYLLATIFCLLSLRCSLLRWRLWEWVLIGMALLCKAAAVTFPLVIGALQVAQKLRTKGSAYEAASAGFPVRYCPLILACVASALHASGQAPADVRSLTTVESWLRGAFVPCFYLWRSFVEPCHWTTPRLAVPEVLSMAEPCYMASVIFVCSATLVPPAKLQEDMALFNGRVKWIKVKWGKSSEDGQPWVEIVLRLDLSFTAAAFLQTGLPSSQLEEELEGDETMRDKPQVDDWCQLMPNLLEKKGWNHAKVTPGAALMHTSCPWGGQLIKFELLDILIHDAPSDPANVMVRPEVRTLHDALATSGWRTESLEVLAPGEALVEFTSPWRIVKLCRVLFGDMAGRVMNYFFDTESTTSASARGVAWHQEVRRNSPKAGDSGCACWREEEDDGRQSQEFMVLMRPATRKDSRTVSFTVFVVARTGDRFAHWATPLFGPVLALARSTALSFVNRQGIAELREQDARFYLTLSMQSFKRGFPLLPASEDESSLTEIDAGEPYGLRRWVRYEPQEPNSQKFQLSSYLQVFLGRLGYHINAYQTLDGESLVSYQCVVRRDEWELIREPILQAYALQRTAYRHANGGSGAPALHEDSTWRSLPHRNREDLQERLFCAKEPRLVVRKTFFDVEEPSEDEEDQHVVGARAMQRPKTMVLERVPVLVA</sequence>
<keyword evidence="1" id="KW-0812">Transmembrane</keyword>